<organism evidence="2 3">
    <name type="scientific">Rhizophagus irregularis</name>
    <dbReference type="NCBI Taxonomy" id="588596"/>
    <lineage>
        <taxon>Eukaryota</taxon>
        <taxon>Fungi</taxon>
        <taxon>Fungi incertae sedis</taxon>
        <taxon>Mucoromycota</taxon>
        <taxon>Glomeromycotina</taxon>
        <taxon>Glomeromycetes</taxon>
        <taxon>Glomerales</taxon>
        <taxon>Glomeraceae</taxon>
        <taxon>Rhizophagus</taxon>
    </lineage>
</organism>
<keyword evidence="3" id="KW-1185">Reference proteome</keyword>
<evidence type="ECO:0000313" key="2">
    <source>
        <dbReference type="EMBL" id="PKY50033.1"/>
    </source>
</evidence>
<protein>
    <submittedName>
        <fullName evidence="2">Uncharacterized protein</fullName>
    </submittedName>
</protein>
<gene>
    <name evidence="2" type="ORF">RhiirA4_466275</name>
</gene>
<sequence>MNYRIYPLEKRLFNIIKKASKPSKKQRNNSTVRNSPNALRESNLPNRQQQKEILAFERERNKILKEILKLGKN</sequence>
<evidence type="ECO:0000313" key="3">
    <source>
        <dbReference type="Proteomes" id="UP000234323"/>
    </source>
</evidence>
<feature type="region of interest" description="Disordered" evidence="1">
    <location>
        <begin position="17"/>
        <end position="50"/>
    </location>
</feature>
<comment type="caution">
    <text evidence="2">The sequence shown here is derived from an EMBL/GenBank/DDBJ whole genome shotgun (WGS) entry which is preliminary data.</text>
</comment>
<feature type="compositionally biased region" description="Polar residues" evidence="1">
    <location>
        <begin position="28"/>
        <end position="37"/>
    </location>
</feature>
<reference evidence="2 3" key="1">
    <citation type="submission" date="2015-10" db="EMBL/GenBank/DDBJ databases">
        <title>Genome analyses suggest a sexual origin of heterokaryosis in a supposedly ancient asexual fungus.</title>
        <authorList>
            <person name="Ropars J."/>
            <person name="Sedzielewska K."/>
            <person name="Noel J."/>
            <person name="Charron P."/>
            <person name="Farinelli L."/>
            <person name="Marton T."/>
            <person name="Kruger M."/>
            <person name="Pelin A."/>
            <person name="Brachmann A."/>
            <person name="Corradi N."/>
        </authorList>
    </citation>
    <scope>NUCLEOTIDE SEQUENCE [LARGE SCALE GENOMIC DNA]</scope>
    <source>
        <strain evidence="2 3">A4</strain>
    </source>
</reference>
<evidence type="ECO:0000256" key="1">
    <source>
        <dbReference type="SAM" id="MobiDB-lite"/>
    </source>
</evidence>
<dbReference type="AlphaFoldDB" id="A0A2I1GTQ8"/>
<proteinExistence type="predicted"/>
<name>A0A2I1GTQ8_9GLOM</name>
<accession>A0A2I1GTQ8</accession>
<feature type="compositionally biased region" description="Basic residues" evidence="1">
    <location>
        <begin position="18"/>
        <end position="27"/>
    </location>
</feature>
<dbReference type="Proteomes" id="UP000234323">
    <property type="component" value="Unassembled WGS sequence"/>
</dbReference>
<dbReference type="EMBL" id="LLXI01000815">
    <property type="protein sequence ID" value="PKY50033.1"/>
    <property type="molecule type" value="Genomic_DNA"/>
</dbReference>